<dbReference type="Proteomes" id="UP000245829">
    <property type="component" value="Unassembled WGS sequence"/>
</dbReference>
<sequence length="249" mass="28182">MTIRYEANPPKILPDVDTNESISKFIEKIKIISKKCDAIHLTENVLGYQRVSPIEVGKIIRKQIPDLPITVSLRVRDKSEDEILEFVESCIDVGFSGILVLMGDPSQSGKQDSGQIPSRIVKKLREMKLDSKIDLYLSISNKPDFSKIGKKLESKPKGFMTQVVQNIEQVKNLADNLKEFLVIPIILFPSEKNEKSAKFLNLDLTSYSHGFEEFVKRVHDVTGDILITSPSDFNGLNEFLEKFSNHSKD</sequence>
<dbReference type="AlphaFoldDB" id="A0A2S2KR47"/>
<evidence type="ECO:0000313" key="3">
    <source>
        <dbReference type="Proteomes" id="UP000245829"/>
    </source>
</evidence>
<dbReference type="EMBL" id="BGKI01000004">
    <property type="protein sequence ID" value="GBH34136.1"/>
    <property type="molecule type" value="Genomic_DNA"/>
</dbReference>
<evidence type="ECO:0008006" key="4">
    <source>
        <dbReference type="Google" id="ProtNLM"/>
    </source>
</evidence>
<protein>
    <recommendedName>
        <fullName evidence="4">5,10-methenyltetrahydrofolate synthetase</fullName>
    </recommendedName>
</protein>
<keyword evidence="3" id="KW-1185">Reference proteome</keyword>
<dbReference type="OrthoDB" id="10385at2157"/>
<dbReference type="PANTHER" id="PTHR38755:SF1">
    <property type="entry name" value="METHYLENE-TETRAHYDROFOLATE REDUCTASE C-TERMINAL DOMAIN-CONTAINING PROTEIN"/>
    <property type="match status" value="1"/>
</dbReference>
<evidence type="ECO:0000313" key="2">
    <source>
        <dbReference type="EMBL" id="GBH34136.1"/>
    </source>
</evidence>
<gene>
    <name evidence="2" type="ORF">NZNM25_09270</name>
</gene>
<keyword evidence="1" id="KW-0560">Oxidoreductase</keyword>
<dbReference type="SUPFAM" id="SSF51730">
    <property type="entry name" value="FAD-linked oxidoreductase"/>
    <property type="match status" value="1"/>
</dbReference>
<proteinExistence type="predicted"/>
<organism evidence="2 3">
    <name type="scientific">Nitrosopumilus zosterae</name>
    <dbReference type="NCBI Taxonomy" id="718286"/>
    <lineage>
        <taxon>Archaea</taxon>
        <taxon>Nitrososphaerota</taxon>
        <taxon>Nitrososphaeria</taxon>
        <taxon>Nitrosopumilales</taxon>
        <taxon>Nitrosopumilaceae</taxon>
        <taxon>Nitrosopumilus</taxon>
    </lineage>
</organism>
<dbReference type="PANTHER" id="PTHR38755">
    <property type="entry name" value="5,10-METHYLENETETRAHYDROFOLATE REDUCTASE"/>
    <property type="match status" value="1"/>
</dbReference>
<dbReference type="RefSeq" id="WP_109876761.1">
    <property type="nucleotide sequence ID" value="NZ_AP026695.1"/>
</dbReference>
<dbReference type="InterPro" id="IPR029041">
    <property type="entry name" value="FAD-linked_oxidoreductase-like"/>
</dbReference>
<dbReference type="GO" id="GO:0016491">
    <property type="term" value="F:oxidoreductase activity"/>
    <property type="evidence" value="ECO:0007669"/>
    <property type="project" value="UniProtKB-KW"/>
</dbReference>
<name>A0A2S2KR47_9ARCH</name>
<evidence type="ECO:0000256" key="1">
    <source>
        <dbReference type="ARBA" id="ARBA00023002"/>
    </source>
</evidence>
<accession>A0A2S2KR47</accession>
<dbReference type="GeneID" id="76208742"/>
<reference evidence="2 3" key="1">
    <citation type="submission" date="2018-05" db="EMBL/GenBank/DDBJ databases">
        <title>genome sequencing of Nitrosopumilus sp. NM25.</title>
        <authorList>
            <person name="Mori K."/>
            <person name="Nakagawa T."/>
        </authorList>
    </citation>
    <scope>NUCLEOTIDE SEQUENCE [LARGE SCALE GENOMIC DNA]</scope>
    <source>
        <strain evidence="2 3">NM25</strain>
    </source>
</reference>
<dbReference type="Gene3D" id="3.20.20.220">
    <property type="match status" value="1"/>
</dbReference>
<comment type="caution">
    <text evidence="2">The sequence shown here is derived from an EMBL/GenBank/DDBJ whole genome shotgun (WGS) entry which is preliminary data.</text>
</comment>